<evidence type="ECO:0000313" key="1">
    <source>
        <dbReference type="EMBL" id="KAI9915151.1"/>
    </source>
</evidence>
<keyword evidence="2" id="KW-1185">Reference proteome</keyword>
<sequence length="304" mass="34844">MPPKRQGVSLETKVALIVYQKQNPAVTHEQLALKLSIASRKQSPTFSTRRTSTPKLRRRLTKRTIATSRLIESVKTRFDLCSVRLSYVLSNLHPTDFYPTYVSKVIDSWDVERCSRQEFNELVAVVDCFESFNFDLAFKNGGGQDKRSNGFAHCGTDRENRRLTASGSWMPAVVYGADLMGNTYGYLGFHNVSKKKQHITIFFMGRRNDSRYCYFLWDEEIIPATAFVVQQLRGKPPAVAFHIVRNMQRAFKDPNVDPERHERAQRKAHVKTTGTVDGVHDIVKENVVDGNVVARHLFHDLDHR</sequence>
<organism evidence="1 2">
    <name type="scientific">Peronosclerospora sorghi</name>
    <dbReference type="NCBI Taxonomy" id="230839"/>
    <lineage>
        <taxon>Eukaryota</taxon>
        <taxon>Sar</taxon>
        <taxon>Stramenopiles</taxon>
        <taxon>Oomycota</taxon>
        <taxon>Peronosporomycetes</taxon>
        <taxon>Peronosporales</taxon>
        <taxon>Peronosporaceae</taxon>
        <taxon>Peronosclerospora</taxon>
    </lineage>
</organism>
<dbReference type="Proteomes" id="UP001163321">
    <property type="component" value="Chromosome 3"/>
</dbReference>
<reference evidence="1 2" key="1">
    <citation type="journal article" date="2022" name="bioRxiv">
        <title>The genome of the oomycete Peronosclerospora sorghi, a cosmopolitan pathogen of maize and sorghum, is inflated with dispersed pseudogenes.</title>
        <authorList>
            <person name="Fletcher K."/>
            <person name="Martin F."/>
            <person name="Isakeit T."/>
            <person name="Cavanaugh K."/>
            <person name="Magill C."/>
            <person name="Michelmore R."/>
        </authorList>
    </citation>
    <scope>NUCLEOTIDE SEQUENCE [LARGE SCALE GENOMIC DNA]</scope>
    <source>
        <strain evidence="1">P6</strain>
    </source>
</reference>
<proteinExistence type="predicted"/>
<accession>A0ACC0WAV0</accession>
<name>A0ACC0WAV0_9STRA</name>
<evidence type="ECO:0000313" key="2">
    <source>
        <dbReference type="Proteomes" id="UP001163321"/>
    </source>
</evidence>
<comment type="caution">
    <text evidence="1">The sequence shown here is derived from an EMBL/GenBank/DDBJ whole genome shotgun (WGS) entry which is preliminary data.</text>
</comment>
<gene>
    <name evidence="1" type="ORF">PsorP6_007984</name>
</gene>
<protein>
    <submittedName>
        <fullName evidence="1">Uncharacterized protein</fullName>
    </submittedName>
</protein>
<dbReference type="EMBL" id="CM047582">
    <property type="protein sequence ID" value="KAI9915151.1"/>
    <property type="molecule type" value="Genomic_DNA"/>
</dbReference>